<dbReference type="InterPro" id="IPR015817">
    <property type="entry name" value="Vitellinogen_open_b-sht_sub1"/>
</dbReference>
<dbReference type="SMART" id="SM01169">
    <property type="entry name" value="DUF1943"/>
    <property type="match status" value="1"/>
</dbReference>
<accession>A0ABQ8MAJ4</accession>
<dbReference type="PROSITE" id="PS51211">
    <property type="entry name" value="VITELLOGENIN"/>
    <property type="match status" value="1"/>
</dbReference>
<proteinExistence type="predicted"/>
<evidence type="ECO:0000256" key="2">
    <source>
        <dbReference type="ARBA" id="ARBA00022729"/>
    </source>
</evidence>
<protein>
    <recommendedName>
        <fullName evidence="8">Vitellogenin domain-containing protein</fullName>
    </recommendedName>
</protein>
<dbReference type="SUPFAM" id="SSF48431">
    <property type="entry name" value="Lipovitellin-phosvitin complex, superhelical domain"/>
    <property type="match status" value="1"/>
</dbReference>
<name>A0ABQ8MAJ4_LABRO</name>
<dbReference type="PANTHER" id="PTHR23345:SF29">
    <property type="entry name" value="VITELLOGENIN 3, PHOSVITINLESS"/>
    <property type="match status" value="1"/>
</dbReference>
<comment type="caution">
    <text evidence="6">Lacks conserved residue(s) required for the propagation of feature annotation.</text>
</comment>
<dbReference type="Pfam" id="PF09172">
    <property type="entry name" value="Vit_open_b-sht"/>
    <property type="match status" value="1"/>
</dbReference>
<dbReference type="Pfam" id="PF09175">
    <property type="entry name" value="Vit_b-sht_shell"/>
    <property type="match status" value="1"/>
</dbReference>
<evidence type="ECO:0000313" key="9">
    <source>
        <dbReference type="EMBL" id="KAI2659292.1"/>
    </source>
</evidence>
<feature type="domain" description="Vitellogenin" evidence="8">
    <location>
        <begin position="37"/>
        <end position="697"/>
    </location>
</feature>
<keyword evidence="10" id="KW-1185">Reference proteome</keyword>
<dbReference type="SMART" id="SM00638">
    <property type="entry name" value="LPD_N"/>
    <property type="match status" value="1"/>
</dbReference>
<dbReference type="InterPro" id="IPR037088">
    <property type="entry name" value="Vitellinogen_b-sht_shell_sf"/>
</dbReference>
<feature type="signal peptide" evidence="7">
    <location>
        <begin position="1"/>
        <end position="28"/>
    </location>
</feature>
<feature type="disulfide bond" evidence="6">
    <location>
        <begin position="175"/>
        <end position="201"/>
    </location>
</feature>
<dbReference type="Gene3D" id="1.25.10.20">
    <property type="entry name" value="Vitellinogen, superhelical"/>
    <property type="match status" value="1"/>
</dbReference>
<keyword evidence="1" id="KW-0597">Phosphoprotein</keyword>
<evidence type="ECO:0000256" key="3">
    <source>
        <dbReference type="ARBA" id="ARBA00022761"/>
    </source>
</evidence>
<dbReference type="Pfam" id="PF01347">
    <property type="entry name" value="Vitellogenin_N"/>
    <property type="match status" value="1"/>
</dbReference>
<reference evidence="9 10" key="1">
    <citation type="submission" date="2022-01" db="EMBL/GenBank/DDBJ databases">
        <title>A high-quality chromosome-level genome assembly of rohu carp, Labeo rohita.</title>
        <authorList>
            <person name="Arick M.A. II"/>
            <person name="Hsu C.-Y."/>
            <person name="Magbanua Z."/>
            <person name="Pechanova O."/>
            <person name="Grover C."/>
            <person name="Miller E."/>
            <person name="Thrash A."/>
            <person name="Ezzel L."/>
            <person name="Alam S."/>
            <person name="Benzie J."/>
            <person name="Hamilton M."/>
            <person name="Karsi A."/>
            <person name="Lawrence M.L."/>
            <person name="Peterson D.G."/>
        </authorList>
    </citation>
    <scope>NUCLEOTIDE SEQUENCE [LARGE SCALE GENOMIC DNA]</scope>
    <source>
        <strain evidence="10">BAU-BD-2019</strain>
        <tissue evidence="9">Blood</tissue>
    </source>
</reference>
<dbReference type="InterPro" id="IPR015819">
    <property type="entry name" value="Lipid_transp_b-sht_shell"/>
</dbReference>
<dbReference type="Gene3D" id="2.20.50.20">
    <property type="entry name" value="Lipovitellin. Chain A, domain 3"/>
    <property type="match status" value="1"/>
</dbReference>
<dbReference type="Gene3D" id="2.20.80.10">
    <property type="entry name" value="Lipovitellin-phosvitin complex, chain A, domain 4"/>
    <property type="match status" value="1"/>
</dbReference>
<evidence type="ECO:0000256" key="1">
    <source>
        <dbReference type="ARBA" id="ARBA00022553"/>
    </source>
</evidence>
<dbReference type="Proteomes" id="UP000830375">
    <property type="component" value="Unassembled WGS sequence"/>
</dbReference>
<evidence type="ECO:0000256" key="7">
    <source>
        <dbReference type="SAM" id="SignalP"/>
    </source>
</evidence>
<dbReference type="PANTHER" id="PTHR23345">
    <property type="entry name" value="VITELLOGENIN-RELATED"/>
    <property type="match status" value="1"/>
</dbReference>
<sequence>MMSKLLIPPLDFTMWQLYLCLLVGLAASETANYEPFLNSKKTYEYKYEGLVRVGRELPDLVESALKLRCTFKIIGESTQTFVLQISNVDVEDFNGIPGKSAFSPSQKLTKRLSAEFSQPIVFEFSKGQITDIRTAPGVSNAVVNIVRGILGFLQVTVKTTQSFYELVELGIHGVCQSSYTVEEDSNAKELIVTQMVDISNCQQPAALYRGMALAPEDKLSKQRGESVVSTVKHTYTVKSTADGGLITKAFAQERQYFSPFNVKGGNSRMLALRDIELLKVSDTTDKIVTGQVQSRGNLIYKTEKDLKPIPVVMIYLNEPVPKATPPRSLINIQMYTILDLIKRLAQDNIYHMDSASSTDILKLIQLLRVATLDNLEQLWKQVSVNDEHRRWFLDLVVEVTDERILKFLETRFKAGDITANEAGQALIVAFNHLSAEPVSVALAQEFLTIPFGKSQPLLWNTVVLAYGSLVYRYCVYTDPCPITVVQPLLDMATSALSKTSEEGMVLALKALGNAAHPSSIKTLLKFLPGYTAGAEKLPTRVQGAAVQAFRLLASRDPHSVQDIVLNLFVQRTLPAEIRMLACIVLLETKPSIALISVISEVLLEEADLQVASFSYSLLKGIAKSRTPDNQHLSTACNIAVKILTPKLGHLSYRYSRNMHFDWFHVMLFLVSSDDLLFGTSADIYMLQNESLIPTKLMLKGKIHFIGRILQFLELGVRADGLRELLAGKIPQLKKDLGITDFATIIKILSDWQNLPKDRPLLTACVRLFGQEAFLMDVSGDSIQSIIKSFSPSAGKESKVWEKIQDVQKGTSWHWTKPHLVYEARFVQPTCLGLPVEISKYFSMVNAVTLKAKAEINPPPKEHLVTKDHFVFHGINTDLFQCGVELKSKMVIALPWAFDLKLNMKEQKHEMNLTPSKTVTELFSVNSNVFAVLRNIEDPTSFKITPMMPEKEDSQQGLPLARILPTSRDDQVQQPSQYKNELEMFDKSCKLNSCFLRQAEDSEVKFRQCAVAKIYGTAVCIEAEAKRAHYLHEYPLYYFLGRTRFSYQLEPVKGAKPIEKIQIQVTAGKKHPPGVSELMNLSNRVFKDIRNEVTSCGENNLSNSFPASQNLDAIPEPVVTVKALGLSPPAKPLGYEGIAFYLPTAQRDDIEMIVSEVGEEANWKMCANANVDKSHSSAKAHLRWGAECQTYDVSMRVSAACQPESKPSIYSKINWGALPSVCTTIGQRIQEYVPGISYIMGFYQKYEKNPERQAAVTVAASSPETFDMRVKIPERTFYKKAIPSPVDLVGFEAVNFTMSA</sequence>
<keyword evidence="4 6" id="KW-1015">Disulfide bond</keyword>
<dbReference type="InterPro" id="IPR015816">
    <property type="entry name" value="Vitellinogen_b-sht_N"/>
</dbReference>
<evidence type="ECO:0000256" key="4">
    <source>
        <dbReference type="ARBA" id="ARBA00023157"/>
    </source>
</evidence>
<organism evidence="9 10">
    <name type="scientific">Labeo rohita</name>
    <name type="common">Indian major carp</name>
    <name type="synonym">Cyprinus rohita</name>
    <dbReference type="NCBI Taxonomy" id="84645"/>
    <lineage>
        <taxon>Eukaryota</taxon>
        <taxon>Metazoa</taxon>
        <taxon>Chordata</taxon>
        <taxon>Craniata</taxon>
        <taxon>Vertebrata</taxon>
        <taxon>Euteleostomi</taxon>
        <taxon>Actinopterygii</taxon>
        <taxon>Neopterygii</taxon>
        <taxon>Teleostei</taxon>
        <taxon>Ostariophysi</taxon>
        <taxon>Cypriniformes</taxon>
        <taxon>Cyprinidae</taxon>
        <taxon>Labeoninae</taxon>
        <taxon>Labeonini</taxon>
        <taxon>Labeo</taxon>
    </lineage>
</organism>
<dbReference type="SUPFAM" id="SSF56968">
    <property type="entry name" value="Lipovitellin-phosvitin complex, beta-sheet shell regions"/>
    <property type="match status" value="3"/>
</dbReference>
<dbReference type="InterPro" id="IPR015258">
    <property type="entry name" value="Vitellinogen_b-sht_shell"/>
</dbReference>
<comment type="caution">
    <text evidence="9">The sequence shown here is derived from an EMBL/GenBank/DDBJ whole genome shotgun (WGS) entry which is preliminary data.</text>
</comment>
<gene>
    <name evidence="9" type="ORF">H4Q32_023573</name>
</gene>
<dbReference type="SMART" id="SM01170">
    <property type="entry name" value="DUF1944"/>
    <property type="match status" value="1"/>
</dbReference>
<dbReference type="Gene3D" id="2.20.90.10">
    <property type="entry name" value="Vitellinogen, beta-sheet shell domain"/>
    <property type="match status" value="1"/>
</dbReference>
<dbReference type="EMBL" id="JACTAM010000011">
    <property type="protein sequence ID" value="KAI2659292.1"/>
    <property type="molecule type" value="Genomic_DNA"/>
</dbReference>
<dbReference type="InterPro" id="IPR050733">
    <property type="entry name" value="Vitellogenin/Apolipophorin"/>
</dbReference>
<dbReference type="InterPro" id="IPR015255">
    <property type="entry name" value="Vitellinogen_open_b-sht"/>
</dbReference>
<keyword evidence="3" id="KW-0758">Storage protein</keyword>
<evidence type="ECO:0000313" key="10">
    <source>
        <dbReference type="Proteomes" id="UP000830375"/>
    </source>
</evidence>
<evidence type="ECO:0000259" key="8">
    <source>
        <dbReference type="PROSITE" id="PS51211"/>
    </source>
</evidence>
<evidence type="ECO:0000256" key="5">
    <source>
        <dbReference type="ARBA" id="ARBA00023180"/>
    </source>
</evidence>
<evidence type="ECO:0000256" key="6">
    <source>
        <dbReference type="PROSITE-ProRule" id="PRU00557"/>
    </source>
</evidence>
<dbReference type="InterPro" id="IPR011030">
    <property type="entry name" value="Lipovitellin_superhlx_dom"/>
</dbReference>
<keyword evidence="5" id="KW-0325">Glycoprotein</keyword>
<dbReference type="InterPro" id="IPR001747">
    <property type="entry name" value="Vitellogenin_N"/>
</dbReference>
<dbReference type="Gene3D" id="2.30.230.10">
    <property type="entry name" value="Lipovitellin, beta-sheet shell regions, chain A"/>
    <property type="match status" value="1"/>
</dbReference>
<feature type="chain" id="PRO_5045081269" description="Vitellogenin domain-containing protein" evidence="7">
    <location>
        <begin position="29"/>
        <end position="1299"/>
    </location>
</feature>
<keyword evidence="2 7" id="KW-0732">Signal</keyword>